<keyword evidence="4" id="KW-1133">Transmembrane helix</keyword>
<comment type="similarity">
    <text evidence="1">Belongs to the 'GDXG' lipolytic enzyme family.</text>
</comment>
<dbReference type="InterPro" id="IPR013094">
    <property type="entry name" value="AB_hydrolase_3"/>
</dbReference>
<dbReference type="OrthoDB" id="2152029at2759"/>
<comment type="caution">
    <text evidence="6">The sequence shown here is derived from an EMBL/GenBank/DDBJ whole genome shotgun (WGS) entry which is preliminary data.</text>
</comment>
<feature type="active site" evidence="3">
    <location>
        <position position="227"/>
    </location>
</feature>
<sequence>MPFVFRTQPLKALYLFFTVFSLLFIQLPFYTIRYAVPSMRPRRSWTLGRSLIIVALQSFINAMYNTTLMTPSDPQKSAAEGEKVGFVSIPAVPSDLVTGEVLDTAKINNVKAVTTGGFWYCPKGQDIKVGQKAEKDEKVIYHFHGGGFTGGTGNPSNANTKAVADGFLQHIPSNPRLFALEYRVSSAPPFGYSNPFPAALLDALAGYRYLVQDLGFEPQNIIVSGDSAGGLLAFWLARYLSIGNLPNLPIPGAMLLLSPTVDWANTQMGPSSSMKRNSSSDFVYPILASGHTLRALLGNLPEADAAQNSWVAPGSVELKYTPGLFGGLPKTYILAGGAEQTLDAMVILRERLEKDLGKSNVVYLEQPDATHDFLALSFHEPERTEALGDIARWVKDEVWSHS</sequence>
<accession>A0A9P5NHK9</accession>
<name>A0A9P5NHK9_GYMJU</name>
<dbReference type="AlphaFoldDB" id="A0A9P5NHK9"/>
<dbReference type="PANTHER" id="PTHR48081">
    <property type="entry name" value="AB HYDROLASE SUPERFAMILY PROTEIN C4A8.06C"/>
    <property type="match status" value="1"/>
</dbReference>
<dbReference type="PANTHER" id="PTHR48081:SF26">
    <property type="entry name" value="ALPHA_BETA HYDROLASE FOLD-3 DOMAIN-CONTAINING PROTEIN"/>
    <property type="match status" value="1"/>
</dbReference>
<keyword evidence="2" id="KW-0378">Hydrolase</keyword>
<reference evidence="6" key="1">
    <citation type="submission" date="2020-11" db="EMBL/GenBank/DDBJ databases">
        <authorList>
            <consortium name="DOE Joint Genome Institute"/>
            <person name="Ahrendt S."/>
            <person name="Riley R."/>
            <person name="Andreopoulos W."/>
            <person name="LaButti K."/>
            <person name="Pangilinan J."/>
            <person name="Ruiz-duenas F.J."/>
            <person name="Barrasa J.M."/>
            <person name="Sanchez-Garcia M."/>
            <person name="Camarero S."/>
            <person name="Miyauchi S."/>
            <person name="Serrano A."/>
            <person name="Linde D."/>
            <person name="Babiker R."/>
            <person name="Drula E."/>
            <person name="Ayuso-Fernandez I."/>
            <person name="Pacheco R."/>
            <person name="Padilla G."/>
            <person name="Ferreira P."/>
            <person name="Barriuso J."/>
            <person name="Kellner H."/>
            <person name="Castanera R."/>
            <person name="Alfaro M."/>
            <person name="Ramirez L."/>
            <person name="Pisabarro A.G."/>
            <person name="Kuo A."/>
            <person name="Tritt A."/>
            <person name="Lipzen A."/>
            <person name="He G."/>
            <person name="Yan M."/>
            <person name="Ng V."/>
            <person name="Cullen D."/>
            <person name="Martin F."/>
            <person name="Rosso M.-N."/>
            <person name="Henrissat B."/>
            <person name="Hibbett D."/>
            <person name="Martinez A.T."/>
            <person name="Grigoriev I.V."/>
        </authorList>
    </citation>
    <scope>NUCLEOTIDE SEQUENCE</scope>
    <source>
        <strain evidence="6">AH 44721</strain>
    </source>
</reference>
<keyword evidence="4" id="KW-0812">Transmembrane</keyword>
<evidence type="ECO:0000256" key="2">
    <source>
        <dbReference type="ARBA" id="ARBA00022801"/>
    </source>
</evidence>
<evidence type="ECO:0000313" key="7">
    <source>
        <dbReference type="Proteomes" id="UP000724874"/>
    </source>
</evidence>
<dbReference type="InterPro" id="IPR050300">
    <property type="entry name" value="GDXG_lipolytic_enzyme"/>
</dbReference>
<dbReference type="Pfam" id="PF07859">
    <property type="entry name" value="Abhydrolase_3"/>
    <property type="match status" value="1"/>
</dbReference>
<keyword evidence="4" id="KW-0472">Membrane</keyword>
<dbReference type="PROSITE" id="PS01174">
    <property type="entry name" value="LIPASE_GDXG_SER"/>
    <property type="match status" value="1"/>
</dbReference>
<keyword evidence="7" id="KW-1185">Reference proteome</keyword>
<evidence type="ECO:0000256" key="4">
    <source>
        <dbReference type="SAM" id="Phobius"/>
    </source>
</evidence>
<evidence type="ECO:0000259" key="5">
    <source>
        <dbReference type="Pfam" id="PF07859"/>
    </source>
</evidence>
<evidence type="ECO:0000256" key="1">
    <source>
        <dbReference type="ARBA" id="ARBA00010515"/>
    </source>
</evidence>
<dbReference type="InterPro" id="IPR033140">
    <property type="entry name" value="Lipase_GDXG_put_SER_AS"/>
</dbReference>
<dbReference type="SUPFAM" id="SSF53474">
    <property type="entry name" value="alpha/beta-Hydrolases"/>
    <property type="match status" value="1"/>
</dbReference>
<proteinExistence type="inferred from homology"/>
<feature type="transmembrane region" description="Helical" evidence="4">
    <location>
        <begin position="12"/>
        <end position="32"/>
    </location>
</feature>
<feature type="domain" description="Alpha/beta hydrolase fold-3" evidence="5">
    <location>
        <begin position="141"/>
        <end position="374"/>
    </location>
</feature>
<organism evidence="6 7">
    <name type="scientific">Gymnopilus junonius</name>
    <name type="common">Spectacular rustgill mushroom</name>
    <name type="synonym">Gymnopilus spectabilis subsp. junonius</name>
    <dbReference type="NCBI Taxonomy" id="109634"/>
    <lineage>
        <taxon>Eukaryota</taxon>
        <taxon>Fungi</taxon>
        <taxon>Dikarya</taxon>
        <taxon>Basidiomycota</taxon>
        <taxon>Agaricomycotina</taxon>
        <taxon>Agaricomycetes</taxon>
        <taxon>Agaricomycetidae</taxon>
        <taxon>Agaricales</taxon>
        <taxon>Agaricineae</taxon>
        <taxon>Hymenogastraceae</taxon>
        <taxon>Gymnopilus</taxon>
    </lineage>
</organism>
<protein>
    <submittedName>
        <fullName evidence="6">Alpha/beta-hydrolase</fullName>
    </submittedName>
</protein>
<evidence type="ECO:0000313" key="6">
    <source>
        <dbReference type="EMBL" id="KAF8888379.1"/>
    </source>
</evidence>
<dbReference type="InterPro" id="IPR029058">
    <property type="entry name" value="AB_hydrolase_fold"/>
</dbReference>
<dbReference type="EMBL" id="JADNYJ010000085">
    <property type="protein sequence ID" value="KAF8888379.1"/>
    <property type="molecule type" value="Genomic_DNA"/>
</dbReference>
<dbReference type="Proteomes" id="UP000724874">
    <property type="component" value="Unassembled WGS sequence"/>
</dbReference>
<dbReference type="Gene3D" id="3.40.50.1820">
    <property type="entry name" value="alpha/beta hydrolase"/>
    <property type="match status" value="1"/>
</dbReference>
<dbReference type="GO" id="GO:0016787">
    <property type="term" value="F:hydrolase activity"/>
    <property type="evidence" value="ECO:0007669"/>
    <property type="project" value="UniProtKB-KW"/>
</dbReference>
<gene>
    <name evidence="6" type="ORF">CPB84DRAFT_1786219</name>
</gene>
<evidence type="ECO:0000256" key="3">
    <source>
        <dbReference type="PROSITE-ProRule" id="PRU10038"/>
    </source>
</evidence>